<name>A0A7W3TDD2_9ACTN</name>
<feature type="domain" description="RNA polymerase sigma factor 70 region 4 type 2" evidence="8">
    <location>
        <begin position="128"/>
        <end position="175"/>
    </location>
</feature>
<proteinExistence type="inferred from homology"/>
<feature type="transmembrane region" description="Helical" evidence="7">
    <location>
        <begin position="231"/>
        <end position="250"/>
    </location>
</feature>
<evidence type="ECO:0000256" key="6">
    <source>
        <dbReference type="SAM" id="MobiDB-lite"/>
    </source>
</evidence>
<reference evidence="10" key="1">
    <citation type="submission" date="2019-10" db="EMBL/GenBank/DDBJ databases">
        <title>Streptomyces sp. nov., a novel actinobacterium isolated from alkaline environment.</title>
        <authorList>
            <person name="Golinska P."/>
        </authorList>
    </citation>
    <scope>NUCLEOTIDE SEQUENCE [LARGE SCALE GENOMIC DNA]</scope>
    <source>
        <strain evidence="10">DSM 42118</strain>
    </source>
</reference>
<keyword evidence="2" id="KW-0805">Transcription regulation</keyword>
<evidence type="ECO:0000259" key="8">
    <source>
        <dbReference type="Pfam" id="PF08281"/>
    </source>
</evidence>
<dbReference type="Proteomes" id="UP000538929">
    <property type="component" value="Unassembled WGS sequence"/>
</dbReference>
<comment type="similarity">
    <text evidence="1">Belongs to the sigma-70 factor family. ECF subfamily.</text>
</comment>
<dbReference type="GO" id="GO:0003677">
    <property type="term" value="F:DNA binding"/>
    <property type="evidence" value="ECO:0007669"/>
    <property type="project" value="UniProtKB-KW"/>
</dbReference>
<dbReference type="AlphaFoldDB" id="A0A7W3TDD2"/>
<dbReference type="EMBL" id="VKHT01000276">
    <property type="protein sequence ID" value="MBB0244610.1"/>
    <property type="molecule type" value="Genomic_DNA"/>
</dbReference>
<dbReference type="InterPro" id="IPR013324">
    <property type="entry name" value="RNA_pol_sigma_r3/r4-like"/>
</dbReference>
<accession>A0A7W3TDD2</accession>
<dbReference type="PANTHER" id="PTHR43133:SF8">
    <property type="entry name" value="RNA POLYMERASE SIGMA FACTOR HI_1459-RELATED"/>
    <property type="match status" value="1"/>
</dbReference>
<dbReference type="Gene3D" id="1.10.10.10">
    <property type="entry name" value="Winged helix-like DNA-binding domain superfamily/Winged helix DNA-binding domain"/>
    <property type="match status" value="1"/>
</dbReference>
<evidence type="ECO:0000256" key="2">
    <source>
        <dbReference type="ARBA" id="ARBA00023015"/>
    </source>
</evidence>
<dbReference type="InterPro" id="IPR039425">
    <property type="entry name" value="RNA_pol_sigma-70-like"/>
</dbReference>
<feature type="compositionally biased region" description="Low complexity" evidence="6">
    <location>
        <begin position="104"/>
        <end position="120"/>
    </location>
</feature>
<protein>
    <recommendedName>
        <fullName evidence="8">RNA polymerase sigma factor 70 region 4 type 2 domain-containing protein</fullName>
    </recommendedName>
</protein>
<comment type="caution">
    <text evidence="9">The sequence shown here is derived from an EMBL/GenBank/DDBJ whole genome shotgun (WGS) entry which is preliminary data.</text>
</comment>
<organism evidence="9 10">
    <name type="scientific">Streptomyces alkaliphilus</name>
    <dbReference type="NCBI Taxonomy" id="1472722"/>
    <lineage>
        <taxon>Bacteria</taxon>
        <taxon>Bacillati</taxon>
        <taxon>Actinomycetota</taxon>
        <taxon>Actinomycetes</taxon>
        <taxon>Kitasatosporales</taxon>
        <taxon>Streptomycetaceae</taxon>
        <taxon>Streptomyces</taxon>
    </lineage>
</organism>
<dbReference type="PANTHER" id="PTHR43133">
    <property type="entry name" value="RNA POLYMERASE ECF-TYPE SIGMA FACTO"/>
    <property type="match status" value="1"/>
</dbReference>
<keyword evidence="7" id="KW-0472">Membrane</keyword>
<evidence type="ECO:0000313" key="9">
    <source>
        <dbReference type="EMBL" id="MBB0244610.1"/>
    </source>
</evidence>
<dbReference type="SUPFAM" id="SSF88659">
    <property type="entry name" value="Sigma3 and sigma4 domains of RNA polymerase sigma factors"/>
    <property type="match status" value="1"/>
</dbReference>
<keyword evidence="7" id="KW-1133">Transmembrane helix</keyword>
<gene>
    <name evidence="9" type="ORF">FNQ90_10970</name>
</gene>
<keyword evidence="4" id="KW-0238">DNA-binding</keyword>
<feature type="region of interest" description="Disordered" evidence="6">
    <location>
        <begin position="77"/>
        <end position="123"/>
    </location>
</feature>
<keyword evidence="7" id="KW-0812">Transmembrane</keyword>
<evidence type="ECO:0000256" key="7">
    <source>
        <dbReference type="SAM" id="Phobius"/>
    </source>
</evidence>
<evidence type="ECO:0000256" key="5">
    <source>
        <dbReference type="ARBA" id="ARBA00023163"/>
    </source>
</evidence>
<evidence type="ECO:0000313" key="10">
    <source>
        <dbReference type="Proteomes" id="UP000538929"/>
    </source>
</evidence>
<keyword evidence="5" id="KW-0804">Transcription</keyword>
<dbReference type="Pfam" id="PF08281">
    <property type="entry name" value="Sigma70_r4_2"/>
    <property type="match status" value="1"/>
</dbReference>
<dbReference type="InterPro" id="IPR013249">
    <property type="entry name" value="RNA_pol_sigma70_r4_t2"/>
</dbReference>
<evidence type="ECO:0000256" key="3">
    <source>
        <dbReference type="ARBA" id="ARBA00023082"/>
    </source>
</evidence>
<keyword evidence="3" id="KW-0731">Sigma factor</keyword>
<evidence type="ECO:0000256" key="1">
    <source>
        <dbReference type="ARBA" id="ARBA00010641"/>
    </source>
</evidence>
<dbReference type="GO" id="GO:0006352">
    <property type="term" value="P:DNA-templated transcription initiation"/>
    <property type="evidence" value="ECO:0007669"/>
    <property type="project" value="InterPro"/>
</dbReference>
<dbReference type="InterPro" id="IPR036388">
    <property type="entry name" value="WH-like_DNA-bd_sf"/>
</dbReference>
<evidence type="ECO:0000256" key="4">
    <source>
        <dbReference type="ARBA" id="ARBA00023125"/>
    </source>
</evidence>
<dbReference type="GO" id="GO:0016987">
    <property type="term" value="F:sigma factor activity"/>
    <property type="evidence" value="ECO:0007669"/>
    <property type="project" value="UniProtKB-KW"/>
</dbReference>
<sequence length="252" mass="27899">MRAFDLLYARSAESLTRQTFLLCGDRRLAARAVVHAFRLAWERWPEVAVDRDPVGWVRAAAYEYALSPWHRLHPARVMRTAPRPSARRREPARTTERRGDTAKDGAATAAASPTDAPEAGLAVPDEGEVLRTLLSLPPSYRRCLLLHYGPGMGVTEIAAEVESSSAAVHGRLKRAHVMLVERVPELAQAPVGERRRLLTTALERIAEHAPGRPVPEERVREVCERLTRRRVLGAVLLLLLLVGAVVASLVPF</sequence>
<feature type="compositionally biased region" description="Basic and acidic residues" evidence="6">
    <location>
        <begin position="87"/>
        <end position="103"/>
    </location>
</feature>
<keyword evidence="10" id="KW-1185">Reference proteome</keyword>